<feature type="coiled-coil region" evidence="1">
    <location>
        <begin position="4"/>
        <end position="34"/>
    </location>
</feature>
<protein>
    <submittedName>
        <fullName evidence="2">Uncharacterized protein</fullName>
    </submittedName>
</protein>
<evidence type="ECO:0000313" key="2">
    <source>
        <dbReference type="EMBL" id="KKN65620.1"/>
    </source>
</evidence>
<accession>A0A0F9S9P9</accession>
<name>A0A0F9S9P9_9ZZZZ</name>
<dbReference type="EMBL" id="LAZR01000519">
    <property type="protein sequence ID" value="KKN65620.1"/>
    <property type="molecule type" value="Genomic_DNA"/>
</dbReference>
<organism evidence="2">
    <name type="scientific">marine sediment metagenome</name>
    <dbReference type="NCBI Taxonomy" id="412755"/>
    <lineage>
        <taxon>unclassified sequences</taxon>
        <taxon>metagenomes</taxon>
        <taxon>ecological metagenomes</taxon>
    </lineage>
</organism>
<evidence type="ECO:0000256" key="1">
    <source>
        <dbReference type="SAM" id="Coils"/>
    </source>
</evidence>
<comment type="caution">
    <text evidence="2">The sequence shown here is derived from an EMBL/GenBank/DDBJ whole genome shotgun (WGS) entry which is preliminary data.</text>
</comment>
<keyword evidence="1" id="KW-0175">Coiled coil</keyword>
<reference evidence="2" key="1">
    <citation type="journal article" date="2015" name="Nature">
        <title>Complex archaea that bridge the gap between prokaryotes and eukaryotes.</title>
        <authorList>
            <person name="Spang A."/>
            <person name="Saw J.H."/>
            <person name="Jorgensen S.L."/>
            <person name="Zaremba-Niedzwiedzka K."/>
            <person name="Martijn J."/>
            <person name="Lind A.E."/>
            <person name="van Eijk R."/>
            <person name="Schleper C."/>
            <person name="Guy L."/>
            <person name="Ettema T.J."/>
        </authorList>
    </citation>
    <scope>NUCLEOTIDE SEQUENCE</scope>
</reference>
<dbReference type="AlphaFoldDB" id="A0A0F9S9P9"/>
<sequence length="92" mass="10597">MSALQKYKKKAQELEEENKVLRQENEKLKGEKSLEIVGDIEDALYEASNALTIRLIPLAYDCTRPFSRHFKQLMVAIIEEALHKAYEQGSKS</sequence>
<gene>
    <name evidence="2" type="ORF">LCGC14_0479360</name>
</gene>
<proteinExistence type="predicted"/>